<dbReference type="GeneID" id="112212110"/>
<protein>
    <submittedName>
        <fullName evidence="2">Uncharacterized protein LOC112212110 isoform X2</fullName>
    </submittedName>
</protein>
<reference evidence="2" key="1">
    <citation type="submission" date="2025-08" db="UniProtKB">
        <authorList>
            <consortium name="RefSeq"/>
        </authorList>
    </citation>
    <scope>IDENTIFICATION</scope>
</reference>
<name>A0A6P8LHG2_BOMIM</name>
<evidence type="ECO:0000313" key="2">
    <source>
        <dbReference type="RefSeq" id="XP_033174599.1"/>
    </source>
</evidence>
<proteinExistence type="predicted"/>
<organism evidence="1 2">
    <name type="scientific">Bombus impatiens</name>
    <name type="common">Bumblebee</name>
    <dbReference type="NCBI Taxonomy" id="132113"/>
    <lineage>
        <taxon>Eukaryota</taxon>
        <taxon>Metazoa</taxon>
        <taxon>Ecdysozoa</taxon>
        <taxon>Arthropoda</taxon>
        <taxon>Hexapoda</taxon>
        <taxon>Insecta</taxon>
        <taxon>Pterygota</taxon>
        <taxon>Neoptera</taxon>
        <taxon>Endopterygota</taxon>
        <taxon>Hymenoptera</taxon>
        <taxon>Apocrita</taxon>
        <taxon>Aculeata</taxon>
        <taxon>Apoidea</taxon>
        <taxon>Anthophila</taxon>
        <taxon>Apidae</taxon>
        <taxon>Bombus</taxon>
        <taxon>Pyrobombus</taxon>
    </lineage>
</organism>
<dbReference type="Proteomes" id="UP000515180">
    <property type="component" value="Unplaced"/>
</dbReference>
<evidence type="ECO:0000313" key="1">
    <source>
        <dbReference type="Proteomes" id="UP000515180"/>
    </source>
</evidence>
<dbReference type="AlphaFoldDB" id="A0A6P8LHG2"/>
<accession>A0A6P8LHG2</accession>
<keyword evidence="1" id="KW-1185">Reference proteome</keyword>
<sequence>MFVISRDLWPTQRPTFSNNHNTVVIRLDSMKLWGASCDSYETIPSLLIRKQWPLLQQQKSISNRECKGRVTVT</sequence>
<gene>
    <name evidence="2" type="primary">LOC112212110</name>
</gene>
<dbReference type="RefSeq" id="XP_033174599.1">
    <property type="nucleotide sequence ID" value="XM_033318708.1"/>
</dbReference>